<evidence type="ECO:0000259" key="13">
    <source>
        <dbReference type="SMART" id="SM01003"/>
    </source>
</evidence>
<evidence type="ECO:0000256" key="1">
    <source>
        <dbReference type="ARBA" id="ARBA00004884"/>
    </source>
</evidence>
<sequence>MGKRNLRIGILRETKTPPDRRVPLSPPQILDAKAQFKEVDFVIQPSSIRCYKDEEYKYLKLPLSEDLSDCDILMGVKEVDKSTFLPDKTYIFFAHVAKKQAYNREMLKEMMRKKITLIDYEYLTTPDGARVVAFGRWAGIVGAYNALRARGIRTDSFHLKPAHQCHDMDEMFAGLRKVQLRSKKILVTGEGRVASGALETLDQLNIRKVSKEDFLNKDFDEPVLCQIGPQDYVEHKDGLPFDFNHFIQHPTEYRSSFKPFSKVTDIFIACHFWDEKSPHFLSKADYRDPDFQISVIADVSCDINGPIPSTLRASTIAEPFYGYNPNLEQEEPAFSSADNITVMAVDNLPGELPRDASQDFGEALLQNVFDAIVHEDKQKIVERATILKNGELTPRYAYLADYVAGKE</sequence>
<reference evidence="14 15" key="1">
    <citation type="submission" date="2015-11" db="EMBL/GenBank/DDBJ databases">
        <title>Description and complete genome sequence of a novel strain predominating in hypersaline microbial mats and representing a new family of the Bacteriodetes phylum.</title>
        <authorList>
            <person name="Spring S."/>
            <person name="Bunk B."/>
            <person name="Sproer C."/>
            <person name="Klenk H.-P."/>
        </authorList>
    </citation>
    <scope>NUCLEOTIDE SEQUENCE [LARGE SCALE GENOMIC DNA]</scope>
    <source>
        <strain evidence="14 15">L21-Spi-D4</strain>
    </source>
</reference>
<evidence type="ECO:0000256" key="9">
    <source>
        <dbReference type="ARBA" id="ARBA00047860"/>
    </source>
</evidence>
<feature type="active site" description="Proton donor" evidence="10">
    <location>
        <position position="95"/>
    </location>
</feature>
<evidence type="ECO:0000256" key="6">
    <source>
        <dbReference type="ARBA" id="ARBA00023002"/>
    </source>
</evidence>
<evidence type="ECO:0000256" key="8">
    <source>
        <dbReference type="ARBA" id="ARBA00033228"/>
    </source>
</evidence>
<dbReference type="KEGG" id="blq:L21SP5_01310"/>
<feature type="binding site" evidence="11">
    <location>
        <position position="218"/>
    </location>
    <ligand>
        <name>NAD(+)</name>
        <dbReference type="ChEBI" id="CHEBI:57540"/>
    </ligand>
</feature>
<feature type="binding site" evidence="11">
    <location>
        <begin position="191"/>
        <end position="192"/>
    </location>
    <ligand>
        <name>NAD(+)</name>
        <dbReference type="ChEBI" id="CHEBI:57540"/>
    </ligand>
</feature>
<organism evidence="14 15">
    <name type="scientific">Salinivirga cyanobacteriivorans</name>
    <dbReference type="NCBI Taxonomy" id="1307839"/>
    <lineage>
        <taxon>Bacteria</taxon>
        <taxon>Pseudomonadati</taxon>
        <taxon>Bacteroidota</taxon>
        <taxon>Bacteroidia</taxon>
        <taxon>Bacteroidales</taxon>
        <taxon>Salinivirgaceae</taxon>
        <taxon>Salinivirga</taxon>
    </lineage>
</organism>
<dbReference type="OrthoDB" id="1141481at2"/>
<dbReference type="InterPro" id="IPR007886">
    <property type="entry name" value="AlaDH/PNT_N"/>
</dbReference>
<proteinExistence type="predicted"/>
<dbReference type="PANTHER" id="PTHR11133">
    <property type="entry name" value="SACCHAROPINE DEHYDROGENASE"/>
    <property type="match status" value="1"/>
</dbReference>
<keyword evidence="7" id="KW-1015">Disulfide bond</keyword>
<evidence type="ECO:0000256" key="10">
    <source>
        <dbReference type="PIRSR" id="PIRSR018250-1"/>
    </source>
</evidence>
<dbReference type="SMART" id="SM01003">
    <property type="entry name" value="AlaDh_PNT_N"/>
    <property type="match status" value="1"/>
</dbReference>
<dbReference type="SMART" id="SM01002">
    <property type="entry name" value="AlaDh_PNT_C"/>
    <property type="match status" value="1"/>
</dbReference>
<dbReference type="EMBL" id="CP013118">
    <property type="protein sequence ID" value="ALO14964.1"/>
    <property type="molecule type" value="Genomic_DNA"/>
</dbReference>
<evidence type="ECO:0000313" key="15">
    <source>
        <dbReference type="Proteomes" id="UP000064893"/>
    </source>
</evidence>
<dbReference type="Proteomes" id="UP000064893">
    <property type="component" value="Chromosome"/>
</dbReference>
<dbReference type="InterPro" id="IPR027281">
    <property type="entry name" value="Lys1"/>
</dbReference>
<dbReference type="Pfam" id="PF05222">
    <property type="entry name" value="AlaDh_PNT_N"/>
    <property type="match status" value="1"/>
</dbReference>
<gene>
    <name evidence="14" type="ORF">L21SP5_01310</name>
</gene>
<evidence type="ECO:0000313" key="14">
    <source>
        <dbReference type="EMBL" id="ALO14964.1"/>
    </source>
</evidence>
<dbReference type="GO" id="GO:0019878">
    <property type="term" value="P:lysine biosynthetic process via aminoadipic acid"/>
    <property type="evidence" value="ECO:0007669"/>
    <property type="project" value="UniProtKB-UniPathway"/>
</dbReference>
<evidence type="ECO:0000256" key="5">
    <source>
        <dbReference type="ARBA" id="ARBA00022605"/>
    </source>
</evidence>
<evidence type="ECO:0000256" key="2">
    <source>
        <dbReference type="ARBA" id="ARBA00011245"/>
    </source>
</evidence>
<comment type="pathway">
    <text evidence="1">Amino-acid biosynthesis; L-lysine biosynthesis via AAA pathway; L-lysine from L-alpha-aminoadipate (fungal route): step 3/3.</text>
</comment>
<comment type="catalytic activity">
    <reaction evidence="9">
        <text>L-saccharopine + NAD(+) + H2O = L-lysine + 2-oxoglutarate + NADH + H(+)</text>
        <dbReference type="Rhea" id="RHEA:12440"/>
        <dbReference type="ChEBI" id="CHEBI:15377"/>
        <dbReference type="ChEBI" id="CHEBI:15378"/>
        <dbReference type="ChEBI" id="CHEBI:16810"/>
        <dbReference type="ChEBI" id="CHEBI:32551"/>
        <dbReference type="ChEBI" id="CHEBI:57540"/>
        <dbReference type="ChEBI" id="CHEBI:57945"/>
        <dbReference type="ChEBI" id="CHEBI:57951"/>
        <dbReference type="EC" id="1.5.1.7"/>
    </reaction>
</comment>
<keyword evidence="5" id="KW-0028">Amino-acid biosynthesis</keyword>
<dbReference type="PANTHER" id="PTHR11133:SF22">
    <property type="entry name" value="ALPHA-AMINOADIPIC SEMIALDEHYDE SYNTHASE, MITOCHONDRIAL"/>
    <property type="match status" value="1"/>
</dbReference>
<dbReference type="PATRIC" id="fig|1307839.3.peg.1402"/>
<evidence type="ECO:0000259" key="12">
    <source>
        <dbReference type="SMART" id="SM01002"/>
    </source>
</evidence>
<evidence type="ECO:0000256" key="11">
    <source>
        <dbReference type="PIRSR" id="PIRSR018250-3"/>
    </source>
</evidence>
<feature type="active site" description="Proton acceptor" evidence="10">
    <location>
        <position position="77"/>
    </location>
</feature>
<keyword evidence="15" id="KW-1185">Reference proteome</keyword>
<name>A0A0S2HY93_9BACT</name>
<keyword evidence="6" id="KW-0560">Oxidoreductase</keyword>
<feature type="domain" description="Alanine dehydrogenase/pyridine nucleotide transhydrogenase N-terminal" evidence="13">
    <location>
        <begin position="9"/>
        <end position="141"/>
    </location>
</feature>
<dbReference type="PIRSF" id="PIRSF018250">
    <property type="entry name" value="Saccharopine_DH_Lys"/>
    <property type="match status" value="1"/>
</dbReference>
<evidence type="ECO:0000256" key="4">
    <source>
        <dbReference type="ARBA" id="ARBA00021221"/>
    </source>
</evidence>
<dbReference type="EC" id="1.5.1.7" evidence="3"/>
<feature type="domain" description="Alanine dehydrogenase/pyridine nucleotide transhydrogenase NAD(H)-binding" evidence="12">
    <location>
        <begin position="169"/>
        <end position="344"/>
    </location>
</feature>
<evidence type="ECO:0000256" key="7">
    <source>
        <dbReference type="ARBA" id="ARBA00023157"/>
    </source>
</evidence>
<keyword evidence="11" id="KW-0520">NAD</keyword>
<dbReference type="Gene3D" id="3.40.50.720">
    <property type="entry name" value="NAD(P)-binding Rossmann-like Domain"/>
    <property type="match status" value="2"/>
</dbReference>
<dbReference type="AlphaFoldDB" id="A0A0S2HY93"/>
<comment type="subunit">
    <text evidence="2">Monomer.</text>
</comment>
<feature type="binding site" evidence="11">
    <location>
        <position position="299"/>
    </location>
    <ligand>
        <name>NAD(+)</name>
        <dbReference type="ChEBI" id="CHEBI:57540"/>
    </ligand>
</feature>
<evidence type="ECO:0000256" key="3">
    <source>
        <dbReference type="ARBA" id="ARBA00012847"/>
    </source>
</evidence>
<dbReference type="UniPathway" id="UPA00033">
    <property type="reaction ID" value="UER00034"/>
</dbReference>
<dbReference type="InterPro" id="IPR007698">
    <property type="entry name" value="AlaDH/PNT_NAD(H)-bd"/>
</dbReference>
<dbReference type="InterPro" id="IPR051168">
    <property type="entry name" value="AASS"/>
</dbReference>
<dbReference type="CDD" id="cd05199">
    <property type="entry name" value="SDH_like"/>
    <property type="match status" value="1"/>
</dbReference>
<dbReference type="SUPFAM" id="SSF52283">
    <property type="entry name" value="Formate/glycerate dehydrogenase catalytic domain-like"/>
    <property type="match status" value="1"/>
</dbReference>
<protein>
    <recommendedName>
        <fullName evidence="4">Saccharopine dehydrogenase [NAD(+), L-lysine-forming]</fullName>
        <ecNumber evidence="3">1.5.1.7</ecNumber>
    </recommendedName>
    <alternativeName>
        <fullName evidence="8">Lysine--2-oxoglutarate reductase</fullName>
    </alternativeName>
</protein>
<accession>A0A0S2HY93</accession>
<dbReference type="GO" id="GO:0004754">
    <property type="term" value="F:saccharopine dehydrogenase (NAD+, L-lysine-forming) activity"/>
    <property type="evidence" value="ECO:0007669"/>
    <property type="project" value="UniProtKB-EC"/>
</dbReference>
<dbReference type="STRING" id="1307839.L21SP5_01310"/>
<dbReference type="RefSeq" id="WP_057952470.1">
    <property type="nucleotide sequence ID" value="NZ_CP013118.1"/>
</dbReference>